<dbReference type="InterPro" id="IPR012902">
    <property type="entry name" value="N_methyl_site"/>
</dbReference>
<dbReference type="InterPro" id="IPR045584">
    <property type="entry name" value="Pilin-like"/>
</dbReference>
<dbReference type="NCBIfam" id="TIGR02532">
    <property type="entry name" value="IV_pilin_GFxxxE"/>
    <property type="match status" value="1"/>
</dbReference>
<dbReference type="SUPFAM" id="SSF54523">
    <property type="entry name" value="Pili subunits"/>
    <property type="match status" value="1"/>
</dbReference>
<keyword evidence="4 6" id="KW-1133">Transmembrane helix</keyword>
<dbReference type="PANTHER" id="PTHR30093">
    <property type="entry name" value="GENERAL SECRETION PATHWAY PROTEIN G"/>
    <property type="match status" value="1"/>
</dbReference>
<dbReference type="EMBL" id="CP063458">
    <property type="protein sequence ID" value="QOV91994.1"/>
    <property type="molecule type" value="Genomic_DNA"/>
</dbReference>
<accession>A0A7M2X2T9</accession>
<comment type="subcellular location">
    <subcellularLocation>
        <location evidence="1">Membrane</location>
        <topology evidence="1">Single-pass membrane protein</topology>
    </subcellularLocation>
</comment>
<dbReference type="RefSeq" id="WP_206295318.1">
    <property type="nucleotide sequence ID" value="NZ_CP063458.1"/>
</dbReference>
<dbReference type="GO" id="GO:0015627">
    <property type="term" value="C:type II protein secretion system complex"/>
    <property type="evidence" value="ECO:0007669"/>
    <property type="project" value="InterPro"/>
</dbReference>
<evidence type="ECO:0000256" key="1">
    <source>
        <dbReference type="ARBA" id="ARBA00004167"/>
    </source>
</evidence>
<dbReference type="GO" id="GO:0016020">
    <property type="term" value="C:membrane"/>
    <property type="evidence" value="ECO:0007669"/>
    <property type="project" value="UniProtKB-SubCell"/>
</dbReference>
<keyword evidence="8" id="KW-1185">Reference proteome</keyword>
<keyword evidence="5 6" id="KW-0472">Membrane</keyword>
<evidence type="ECO:0000256" key="5">
    <source>
        <dbReference type="ARBA" id="ARBA00023136"/>
    </source>
</evidence>
<dbReference type="PRINTS" id="PR00813">
    <property type="entry name" value="BCTERIALGSPG"/>
</dbReference>
<dbReference type="PANTHER" id="PTHR30093:SF44">
    <property type="entry name" value="TYPE II SECRETION SYSTEM CORE PROTEIN G"/>
    <property type="match status" value="1"/>
</dbReference>
<evidence type="ECO:0000313" key="8">
    <source>
        <dbReference type="Proteomes" id="UP000593765"/>
    </source>
</evidence>
<proteinExistence type="predicted"/>
<dbReference type="InterPro" id="IPR000983">
    <property type="entry name" value="Bac_GSPG_pilin"/>
</dbReference>
<reference evidence="7 8" key="1">
    <citation type="submission" date="2020-10" db="EMBL/GenBank/DDBJ databases">
        <title>Wide distribution of Phycisphaera-like planctomycetes from WD2101 soil group in peatlands and genome analysis of the first cultivated representative.</title>
        <authorList>
            <person name="Dedysh S.N."/>
            <person name="Beletsky A.V."/>
            <person name="Ivanova A."/>
            <person name="Kulichevskaya I.S."/>
            <person name="Suzina N.E."/>
            <person name="Philippov D.A."/>
            <person name="Rakitin A.L."/>
            <person name="Mardanov A.V."/>
            <person name="Ravin N.V."/>
        </authorList>
    </citation>
    <scope>NUCLEOTIDE SEQUENCE [LARGE SCALE GENOMIC DNA]</scope>
    <source>
        <strain evidence="7 8">M1803</strain>
    </source>
</reference>
<name>A0A7M2X2T9_9BACT</name>
<dbReference type="Proteomes" id="UP000593765">
    <property type="component" value="Chromosome"/>
</dbReference>
<dbReference type="PROSITE" id="PS00409">
    <property type="entry name" value="PROKAR_NTER_METHYL"/>
    <property type="match status" value="1"/>
</dbReference>
<evidence type="ECO:0000256" key="2">
    <source>
        <dbReference type="ARBA" id="ARBA00022481"/>
    </source>
</evidence>
<organism evidence="7 8">
    <name type="scientific">Humisphaera borealis</name>
    <dbReference type="NCBI Taxonomy" id="2807512"/>
    <lineage>
        <taxon>Bacteria</taxon>
        <taxon>Pseudomonadati</taxon>
        <taxon>Planctomycetota</taxon>
        <taxon>Phycisphaerae</taxon>
        <taxon>Tepidisphaerales</taxon>
        <taxon>Tepidisphaeraceae</taxon>
        <taxon>Humisphaera</taxon>
    </lineage>
</organism>
<keyword evidence="3 6" id="KW-0812">Transmembrane</keyword>
<keyword evidence="2" id="KW-0488">Methylation</keyword>
<dbReference type="GO" id="GO:0015628">
    <property type="term" value="P:protein secretion by the type II secretion system"/>
    <property type="evidence" value="ECO:0007669"/>
    <property type="project" value="InterPro"/>
</dbReference>
<dbReference type="AlphaFoldDB" id="A0A7M2X2T9"/>
<gene>
    <name evidence="7" type="ORF">IPV69_11825</name>
</gene>
<evidence type="ECO:0000256" key="3">
    <source>
        <dbReference type="ARBA" id="ARBA00022692"/>
    </source>
</evidence>
<sequence>MIDRRQRLSSSRPAGFTLIELLVVIGIITLLLSILLPVVGRVQVQAQSAKTQSTIAAIAGAMERYFLDEKSYPGLYSNAQIAAGVAVTFTSAPPGAGTRLTMSEAGAAALAGGLEPVAANLTGPATCELNSTGAKYTIGKGPMSFSPSVVSRTRRTPYIDIAPGANMPLLPFSLTGCAATNLDQAGIPPAAPTRDSGFPEFHDAYSQARPIIYLRANAGAAGIASPMATQNPAAAALKQYTTYEFNYYKRGANAGFPGDFNFVASDPDIFASLDDYMRHPNVSTEPRGKDKFILVSAGPDRVFGTRDDIFFGGAR</sequence>
<dbReference type="Gene3D" id="3.30.700.10">
    <property type="entry name" value="Glycoprotein, Type 4 Pilin"/>
    <property type="match status" value="1"/>
</dbReference>
<dbReference type="Pfam" id="PF07963">
    <property type="entry name" value="N_methyl"/>
    <property type="match status" value="1"/>
</dbReference>
<evidence type="ECO:0000313" key="7">
    <source>
        <dbReference type="EMBL" id="QOV91994.1"/>
    </source>
</evidence>
<evidence type="ECO:0000256" key="4">
    <source>
        <dbReference type="ARBA" id="ARBA00022989"/>
    </source>
</evidence>
<dbReference type="KEGG" id="hbs:IPV69_11825"/>
<feature type="transmembrane region" description="Helical" evidence="6">
    <location>
        <begin position="21"/>
        <end position="40"/>
    </location>
</feature>
<evidence type="ECO:0000256" key="6">
    <source>
        <dbReference type="SAM" id="Phobius"/>
    </source>
</evidence>
<protein>
    <submittedName>
        <fullName evidence="7">Prepilin-type N-terminal cleavage/methylation domain-containing protein</fullName>
    </submittedName>
</protein>